<dbReference type="EMBL" id="BPFZ01000001">
    <property type="protein sequence ID" value="GIU65971.1"/>
    <property type="molecule type" value="Genomic_DNA"/>
</dbReference>
<evidence type="ECO:0000256" key="6">
    <source>
        <dbReference type="ARBA" id="ARBA00022741"/>
    </source>
</evidence>
<evidence type="ECO:0000256" key="14">
    <source>
        <dbReference type="ARBA" id="ARBA00031910"/>
    </source>
</evidence>
<dbReference type="InterPro" id="IPR002197">
    <property type="entry name" value="HTH_Fis"/>
</dbReference>
<evidence type="ECO:0000256" key="8">
    <source>
        <dbReference type="ARBA" id="ARBA00023012"/>
    </source>
</evidence>
<dbReference type="Gene3D" id="1.10.8.60">
    <property type="match status" value="1"/>
</dbReference>
<dbReference type="Pfam" id="PF02954">
    <property type="entry name" value="HTH_8"/>
    <property type="match status" value="1"/>
</dbReference>
<dbReference type="Pfam" id="PF25601">
    <property type="entry name" value="AAA_lid_14"/>
    <property type="match status" value="1"/>
</dbReference>
<dbReference type="PROSITE" id="PS50110">
    <property type="entry name" value="RESPONSE_REGULATORY"/>
    <property type="match status" value="1"/>
</dbReference>
<dbReference type="Pfam" id="PF00072">
    <property type="entry name" value="Response_reg"/>
    <property type="match status" value="1"/>
</dbReference>
<dbReference type="InterPro" id="IPR025662">
    <property type="entry name" value="Sigma_54_int_dom_ATP-bd_1"/>
</dbReference>
<keyword evidence="5 16" id="KW-0597">Phosphoprotein</keyword>
<dbReference type="Gene3D" id="3.40.50.2300">
    <property type="match status" value="1"/>
</dbReference>
<evidence type="ECO:0000256" key="1">
    <source>
        <dbReference type="ARBA" id="ARBA00004496"/>
    </source>
</evidence>
<evidence type="ECO:0000256" key="13">
    <source>
        <dbReference type="ARBA" id="ARBA00029881"/>
    </source>
</evidence>
<evidence type="ECO:0000259" key="18">
    <source>
        <dbReference type="PROSITE" id="PS50110"/>
    </source>
</evidence>
<reference evidence="19" key="2">
    <citation type="journal article" date="2023" name="ISME Commun">
        <title>Characterization of a bloom-associated alphaproteobacterial lineage, 'Candidatus Phycosocius': insights into freshwater algal-bacterial interactions.</title>
        <authorList>
            <person name="Tanabe Y."/>
            <person name="Yamaguchi H."/>
            <person name="Yoshida M."/>
            <person name="Kai A."/>
            <person name="Okazaki Y."/>
        </authorList>
    </citation>
    <scope>NUCLEOTIDE SEQUENCE</scope>
    <source>
        <strain evidence="19">BOTRYCO-1</strain>
    </source>
</reference>
<keyword evidence="7" id="KW-0067">ATP-binding</keyword>
<keyword evidence="3" id="KW-0963">Cytoplasm</keyword>
<keyword evidence="4" id="KW-0678">Repressor</keyword>
<dbReference type="SUPFAM" id="SSF52172">
    <property type="entry name" value="CheY-like"/>
    <property type="match status" value="1"/>
</dbReference>
<dbReference type="InterPro" id="IPR002078">
    <property type="entry name" value="Sigma_54_int"/>
</dbReference>
<gene>
    <name evidence="19" type="primary">ntrC</name>
    <name evidence="19" type="ORF">PsB1_0125</name>
</gene>
<evidence type="ECO:0000256" key="3">
    <source>
        <dbReference type="ARBA" id="ARBA00022490"/>
    </source>
</evidence>
<comment type="function">
    <text evidence="15">Member of the two-component regulatory system NtrB/NtrC, which controls expression of the nitrogen-regulated (ntr) genes in response to nitrogen limitation. Phosphorylated NtrC binds directly to DNA and stimulates the formation of open promoter-sigma54-RNA polymerase complexes.</text>
</comment>
<evidence type="ECO:0000256" key="5">
    <source>
        <dbReference type="ARBA" id="ARBA00022553"/>
    </source>
</evidence>
<keyword evidence="11" id="KW-0010">Activator</keyword>
<dbReference type="Proteomes" id="UP001161064">
    <property type="component" value="Unassembled WGS sequence"/>
</dbReference>
<keyword evidence="6" id="KW-0547">Nucleotide-binding</keyword>
<dbReference type="Gene3D" id="1.10.10.60">
    <property type="entry name" value="Homeodomain-like"/>
    <property type="match status" value="1"/>
</dbReference>
<dbReference type="InterPro" id="IPR009057">
    <property type="entry name" value="Homeodomain-like_sf"/>
</dbReference>
<feature type="domain" description="Response regulatory" evidence="18">
    <location>
        <begin position="7"/>
        <end position="121"/>
    </location>
</feature>
<dbReference type="InterPro" id="IPR001789">
    <property type="entry name" value="Sig_transdc_resp-reg_receiver"/>
</dbReference>
<dbReference type="InterPro" id="IPR058031">
    <property type="entry name" value="AAA_lid_NorR"/>
</dbReference>
<dbReference type="PANTHER" id="PTHR32071">
    <property type="entry name" value="TRANSCRIPTIONAL REGULATORY PROTEIN"/>
    <property type="match status" value="1"/>
</dbReference>
<reference evidence="19" key="1">
    <citation type="submission" date="2021-05" db="EMBL/GenBank/DDBJ databases">
        <authorList>
            <person name="Tanabe Y."/>
        </authorList>
    </citation>
    <scope>NUCLEOTIDE SEQUENCE</scope>
    <source>
        <strain evidence="19">BOTRYCO-1</strain>
    </source>
</reference>
<organism evidence="19 20">
    <name type="scientific">Candidatus Phycosocius spiralis</name>
    <dbReference type="NCBI Taxonomy" id="2815099"/>
    <lineage>
        <taxon>Bacteria</taxon>
        <taxon>Pseudomonadati</taxon>
        <taxon>Pseudomonadota</taxon>
        <taxon>Alphaproteobacteria</taxon>
        <taxon>Caulobacterales</taxon>
        <taxon>Caulobacterales incertae sedis</taxon>
        <taxon>Candidatus Phycosocius</taxon>
    </lineage>
</organism>
<evidence type="ECO:0000256" key="2">
    <source>
        <dbReference type="ARBA" id="ARBA00019059"/>
    </source>
</evidence>
<dbReference type="CDD" id="cd00009">
    <property type="entry name" value="AAA"/>
    <property type="match status" value="1"/>
</dbReference>
<protein>
    <recommendedName>
        <fullName evidence="2">DNA-binding transcriptional regulator NtrC</fullName>
    </recommendedName>
    <alternativeName>
        <fullName evidence="13">Nitrogen regulation protein NR(I)</fullName>
    </alternativeName>
    <alternativeName>
        <fullName evidence="14">Nitrogen regulator I</fullName>
    </alternativeName>
</protein>
<dbReference type="PROSITE" id="PS00688">
    <property type="entry name" value="SIGMA54_INTERACT_3"/>
    <property type="match status" value="1"/>
</dbReference>
<dbReference type="PRINTS" id="PR01590">
    <property type="entry name" value="HTHFIS"/>
</dbReference>
<dbReference type="PROSITE" id="PS00675">
    <property type="entry name" value="SIGMA54_INTERACT_1"/>
    <property type="match status" value="1"/>
</dbReference>
<sequence length="471" mass="51834">MSVTGRNVLIADDDASIRLVLSQALARESYQVRATGNAATLWKWIKEGEGDLVLTDVMMSDGNVFDYLPRMRMERPKLPIIVMSAQNTLLTAVSAAEHGAYEYLPKPFDLDVMIGLVRRALDGKKDFNASNQQRKAEKEERLPLIGRSLPMQEVYRTLSRAAGFDLTILIEGESGVGKKLVARVVHDYGRRKTGPFVTLSLAALDPRSLDQAIEGHGGKGIFAQASGGTLFLDGLADAPLPTQARLAHILSDRDRGKFQADNVRLIAASDRNLKDLVIKGSFREDLYYCLNVITIFVPPLRERMSDVADLARAFLARATKQGLGEKVLDKTGVQELETWSWPGNVRELENVMHKIAALSPDPVISADTIRRELFRERSLTHGSGVGSHDDDLEAVARKAIAKLIAQASALGRSMTDLHDSVIAAVERPLFELTLRETRGNQIKAAEILGLNRNTLRKRLAQLAVDVGKGKL</sequence>
<dbReference type="SUPFAM" id="SSF52540">
    <property type="entry name" value="P-loop containing nucleoside triphosphate hydrolases"/>
    <property type="match status" value="1"/>
</dbReference>
<name>A0ABQ4PSJ9_9PROT</name>
<evidence type="ECO:0000256" key="11">
    <source>
        <dbReference type="ARBA" id="ARBA00023159"/>
    </source>
</evidence>
<evidence type="ECO:0000259" key="17">
    <source>
        <dbReference type="PROSITE" id="PS50045"/>
    </source>
</evidence>
<proteinExistence type="predicted"/>
<dbReference type="InterPro" id="IPR027417">
    <property type="entry name" value="P-loop_NTPase"/>
</dbReference>
<evidence type="ECO:0000256" key="9">
    <source>
        <dbReference type="ARBA" id="ARBA00023015"/>
    </source>
</evidence>
<evidence type="ECO:0000256" key="15">
    <source>
        <dbReference type="ARBA" id="ARBA00043886"/>
    </source>
</evidence>
<evidence type="ECO:0000256" key="4">
    <source>
        <dbReference type="ARBA" id="ARBA00022491"/>
    </source>
</evidence>
<keyword evidence="9" id="KW-0805">Transcription regulation</keyword>
<evidence type="ECO:0000256" key="7">
    <source>
        <dbReference type="ARBA" id="ARBA00022840"/>
    </source>
</evidence>
<dbReference type="SUPFAM" id="SSF46689">
    <property type="entry name" value="Homeodomain-like"/>
    <property type="match status" value="1"/>
</dbReference>
<dbReference type="PROSITE" id="PS50045">
    <property type="entry name" value="SIGMA54_INTERACT_4"/>
    <property type="match status" value="1"/>
</dbReference>
<keyword evidence="10" id="KW-0238">DNA-binding</keyword>
<dbReference type="InterPro" id="IPR025944">
    <property type="entry name" value="Sigma_54_int_dom_CS"/>
</dbReference>
<comment type="caution">
    <text evidence="19">The sequence shown here is derived from an EMBL/GenBank/DDBJ whole genome shotgun (WGS) entry which is preliminary data.</text>
</comment>
<dbReference type="Gene3D" id="3.40.50.300">
    <property type="entry name" value="P-loop containing nucleotide triphosphate hydrolases"/>
    <property type="match status" value="1"/>
</dbReference>
<evidence type="ECO:0000313" key="19">
    <source>
        <dbReference type="EMBL" id="GIU65971.1"/>
    </source>
</evidence>
<evidence type="ECO:0000313" key="20">
    <source>
        <dbReference type="Proteomes" id="UP001161064"/>
    </source>
</evidence>
<keyword evidence="12" id="KW-0804">Transcription</keyword>
<feature type="domain" description="Sigma-54 factor interaction" evidence="17">
    <location>
        <begin position="144"/>
        <end position="357"/>
    </location>
</feature>
<dbReference type="PANTHER" id="PTHR32071:SF95">
    <property type="entry name" value="DNA-BINDING TRANSCRIPTIONAL REGULATOR NTRC"/>
    <property type="match status" value="1"/>
</dbReference>
<evidence type="ECO:0000256" key="12">
    <source>
        <dbReference type="ARBA" id="ARBA00023163"/>
    </source>
</evidence>
<keyword evidence="8" id="KW-0902">Two-component regulatory system</keyword>
<evidence type="ECO:0000256" key="16">
    <source>
        <dbReference type="PROSITE-ProRule" id="PRU00169"/>
    </source>
</evidence>
<dbReference type="SMART" id="SM00448">
    <property type="entry name" value="REC"/>
    <property type="match status" value="1"/>
</dbReference>
<dbReference type="Pfam" id="PF00158">
    <property type="entry name" value="Sigma54_activat"/>
    <property type="match status" value="1"/>
</dbReference>
<feature type="modified residue" description="4-aspartylphosphate" evidence="16">
    <location>
        <position position="56"/>
    </location>
</feature>
<accession>A0ABQ4PSJ9</accession>
<dbReference type="InterPro" id="IPR011006">
    <property type="entry name" value="CheY-like_superfamily"/>
</dbReference>
<evidence type="ECO:0000256" key="10">
    <source>
        <dbReference type="ARBA" id="ARBA00023125"/>
    </source>
</evidence>
<keyword evidence="20" id="KW-1185">Reference proteome</keyword>
<dbReference type="RefSeq" id="WP_284358439.1">
    <property type="nucleotide sequence ID" value="NZ_BPFZ01000001.1"/>
</dbReference>
<comment type="subcellular location">
    <subcellularLocation>
        <location evidence="1">Cytoplasm</location>
    </subcellularLocation>
</comment>